<sequence length="345" mass="35612">MTHLFRRPGASSRTAPRRALVGVAAVALSAAALTGCGLGDALVGVQDVPREVGDTAPVSAESAETIATRVLTDATRAREATGAEAQQLRAKALTGAALTVTSADSRLARAGSTSTEPVTKATPPKVLGISRGNSWPRVMLVQSSREDGRTALNVLVSESASEPFKLASSAAMQPSSSVAALDSLDQGSPLNPQGTGLAVAPKALLEEYAASLRYPKPATAEHVSSSDVFARAVRANAKSQADSFAKLASLRQTHTVQPDNTVVISLRDGGAVVFGLLERTDTITLKPSGKSLTPSADFQKLLGKKTLTKSAQMHTYETVVFTVPAKSGTANLVAVDETLVSAKGE</sequence>
<dbReference type="OrthoDB" id="4855332at2"/>
<evidence type="ECO:0000259" key="2">
    <source>
        <dbReference type="Pfam" id="PF26366"/>
    </source>
</evidence>
<reference evidence="4" key="1">
    <citation type="submission" date="2016-10" db="EMBL/GenBank/DDBJ databases">
        <authorList>
            <person name="Varghese N."/>
            <person name="Submissions S."/>
        </authorList>
    </citation>
    <scope>NUCLEOTIDE SEQUENCE [LARGE SCALE GENOMIC DNA]</scope>
    <source>
        <strain evidence="4">CGMCC 1.6963</strain>
    </source>
</reference>
<dbReference type="STRING" id="587636.SAMN05216199_1878"/>
<organism evidence="3 4">
    <name type="scientific">Pedococcus cremeus</name>
    <dbReference type="NCBI Taxonomy" id="587636"/>
    <lineage>
        <taxon>Bacteria</taxon>
        <taxon>Bacillati</taxon>
        <taxon>Actinomycetota</taxon>
        <taxon>Actinomycetes</taxon>
        <taxon>Micrococcales</taxon>
        <taxon>Intrasporangiaceae</taxon>
        <taxon>Pedococcus</taxon>
    </lineage>
</organism>
<keyword evidence="4" id="KW-1185">Reference proteome</keyword>
<dbReference type="InterPro" id="IPR058407">
    <property type="entry name" value="DUF8094"/>
</dbReference>
<evidence type="ECO:0000313" key="3">
    <source>
        <dbReference type="EMBL" id="SES07710.1"/>
    </source>
</evidence>
<protein>
    <recommendedName>
        <fullName evidence="2">DUF8094 domain-containing protein</fullName>
    </recommendedName>
</protein>
<dbReference type="EMBL" id="FOHB01000003">
    <property type="protein sequence ID" value="SES07710.1"/>
    <property type="molecule type" value="Genomic_DNA"/>
</dbReference>
<dbReference type="Proteomes" id="UP000199019">
    <property type="component" value="Unassembled WGS sequence"/>
</dbReference>
<dbReference type="Pfam" id="PF26366">
    <property type="entry name" value="DUF8094"/>
    <property type="match status" value="1"/>
</dbReference>
<feature type="region of interest" description="Disordered" evidence="1">
    <location>
        <begin position="108"/>
        <end position="128"/>
    </location>
</feature>
<feature type="domain" description="DUF8094" evidence="2">
    <location>
        <begin position="67"/>
        <end position="344"/>
    </location>
</feature>
<evidence type="ECO:0000313" key="4">
    <source>
        <dbReference type="Proteomes" id="UP000199019"/>
    </source>
</evidence>
<gene>
    <name evidence="3" type="ORF">SAMN05216199_1878</name>
</gene>
<proteinExistence type="predicted"/>
<accession>A0A1H9UDS4</accession>
<evidence type="ECO:0000256" key="1">
    <source>
        <dbReference type="SAM" id="MobiDB-lite"/>
    </source>
</evidence>
<name>A0A1H9UDS4_9MICO</name>
<dbReference type="AlphaFoldDB" id="A0A1H9UDS4"/>
<dbReference type="RefSeq" id="WP_143056165.1">
    <property type="nucleotide sequence ID" value="NZ_FOHB01000003.1"/>
</dbReference>